<dbReference type="STRING" id="1348657.M622_05895"/>
<dbReference type="Proteomes" id="UP000015455">
    <property type="component" value="Unassembled WGS sequence"/>
</dbReference>
<dbReference type="PATRIC" id="fig|1348657.5.peg.3068"/>
<accession>T0ANU5</accession>
<keyword evidence="4" id="KW-1185">Reference proteome</keyword>
<feature type="signal peptide" evidence="2">
    <location>
        <begin position="1"/>
        <end position="25"/>
    </location>
</feature>
<feature type="compositionally biased region" description="Low complexity" evidence="1">
    <location>
        <begin position="32"/>
        <end position="45"/>
    </location>
</feature>
<evidence type="ECO:0000256" key="1">
    <source>
        <dbReference type="SAM" id="MobiDB-lite"/>
    </source>
</evidence>
<proteinExistence type="predicted"/>
<evidence type="ECO:0000256" key="2">
    <source>
        <dbReference type="SAM" id="SignalP"/>
    </source>
</evidence>
<dbReference type="RefSeq" id="WP_021250468.1">
    <property type="nucleotide sequence ID" value="NZ_ATJV01000081.1"/>
</dbReference>
<organism evidence="3 4">
    <name type="scientific">Thauera terpenica 58Eu</name>
    <dbReference type="NCBI Taxonomy" id="1348657"/>
    <lineage>
        <taxon>Bacteria</taxon>
        <taxon>Pseudomonadati</taxon>
        <taxon>Pseudomonadota</taxon>
        <taxon>Betaproteobacteria</taxon>
        <taxon>Rhodocyclales</taxon>
        <taxon>Zoogloeaceae</taxon>
        <taxon>Thauera</taxon>
    </lineage>
</organism>
<dbReference type="PROSITE" id="PS51257">
    <property type="entry name" value="PROKAR_LIPOPROTEIN"/>
    <property type="match status" value="1"/>
</dbReference>
<dbReference type="EMBL" id="ATJV01000081">
    <property type="protein sequence ID" value="EPZ14514.1"/>
    <property type="molecule type" value="Genomic_DNA"/>
</dbReference>
<dbReference type="OrthoDB" id="8526496at2"/>
<sequence>MHASLRHKARTGLAVLTLGVLASCATPPSVPPSESAAETPPSAAPGRLKPMAVRPLDVKTNCRFRDEAGYAASAVLDIEHSEVKSFSATVDVPHHGHCRFDGAFTQTRRLPSVELRAQDGCTVNIWEQGTLVTVGFTNCALRCKRGSFDYVWPIIVDRTSGECH</sequence>
<feature type="region of interest" description="Disordered" evidence="1">
    <location>
        <begin position="27"/>
        <end position="48"/>
    </location>
</feature>
<dbReference type="AlphaFoldDB" id="T0ANU5"/>
<gene>
    <name evidence="3" type="ORF">M622_05895</name>
</gene>
<comment type="caution">
    <text evidence="3">The sequence shown here is derived from an EMBL/GenBank/DDBJ whole genome shotgun (WGS) entry which is preliminary data.</text>
</comment>
<dbReference type="eggNOG" id="ENOG50335F7">
    <property type="taxonomic scope" value="Bacteria"/>
</dbReference>
<keyword evidence="2" id="KW-0732">Signal</keyword>
<name>T0ANU5_9RHOO</name>
<evidence type="ECO:0000313" key="3">
    <source>
        <dbReference type="EMBL" id="EPZ14514.1"/>
    </source>
</evidence>
<protein>
    <recommendedName>
        <fullName evidence="5">Lipoprotein</fullName>
    </recommendedName>
</protein>
<reference evidence="3 4" key="1">
    <citation type="submission" date="2013-06" db="EMBL/GenBank/DDBJ databases">
        <title>Draft genome sequence of Thauera terpenica.</title>
        <authorList>
            <person name="Liu B."/>
            <person name="Frostegard A.H."/>
            <person name="Shapleigh J.P."/>
        </authorList>
    </citation>
    <scope>NUCLEOTIDE SEQUENCE [LARGE SCALE GENOMIC DNA]</scope>
    <source>
        <strain evidence="3 4">58Eu</strain>
    </source>
</reference>
<evidence type="ECO:0008006" key="5">
    <source>
        <dbReference type="Google" id="ProtNLM"/>
    </source>
</evidence>
<evidence type="ECO:0000313" key="4">
    <source>
        <dbReference type="Proteomes" id="UP000015455"/>
    </source>
</evidence>
<feature type="chain" id="PRO_5004561078" description="Lipoprotein" evidence="2">
    <location>
        <begin position="26"/>
        <end position="164"/>
    </location>
</feature>